<dbReference type="GO" id="GO:0008270">
    <property type="term" value="F:zinc ion binding"/>
    <property type="evidence" value="ECO:0007669"/>
    <property type="project" value="UniProtKB-UniRule"/>
</dbReference>
<name>A0A8J2T280_9STRA</name>
<feature type="binding site" evidence="9">
    <location>
        <position position="125"/>
    </location>
    <ligand>
        <name>Zn(2+)</name>
        <dbReference type="ChEBI" id="CHEBI:29105"/>
    </ligand>
</feature>
<evidence type="ECO:0000313" key="13">
    <source>
        <dbReference type="EMBL" id="CAH0378622.1"/>
    </source>
</evidence>
<comment type="cofactor">
    <cofactor evidence="9">
        <name>Zn(2+)</name>
        <dbReference type="ChEBI" id="CHEBI:29105"/>
    </cofactor>
    <text evidence="9">Binds 1 zinc ion per subunit.</text>
</comment>
<comment type="function">
    <text evidence="10">Reversible hydration of carbon dioxide.</text>
</comment>
<dbReference type="AlphaFoldDB" id="A0A8J2T280"/>
<evidence type="ECO:0000256" key="8">
    <source>
        <dbReference type="ARBA" id="ARBA00048348"/>
    </source>
</evidence>
<dbReference type="GO" id="GO:0004089">
    <property type="term" value="F:carbonate dehydratase activity"/>
    <property type="evidence" value="ECO:0007669"/>
    <property type="project" value="UniProtKB-UniRule"/>
</dbReference>
<dbReference type="InterPro" id="IPR036874">
    <property type="entry name" value="Carbonic_anhydrase_sf"/>
</dbReference>
<feature type="compositionally biased region" description="Basic residues" evidence="11">
    <location>
        <begin position="273"/>
        <end position="282"/>
    </location>
</feature>
<evidence type="ECO:0000256" key="11">
    <source>
        <dbReference type="SAM" id="MobiDB-lite"/>
    </source>
</evidence>
<gene>
    <name evidence="13" type="ORF">PECAL_6P02150</name>
</gene>
<keyword evidence="5 9" id="KW-0862">Zinc</keyword>
<proteinExistence type="inferred from homology"/>
<keyword evidence="6 10" id="KW-0456">Lyase</keyword>
<dbReference type="OrthoDB" id="10248475at2759"/>
<evidence type="ECO:0000256" key="6">
    <source>
        <dbReference type="ARBA" id="ARBA00023239"/>
    </source>
</evidence>
<sequence>MKLLLTLASAAALSAPTRLPALAADKQLKTIFENNRRWVREEVKKDKDYFNRMASGQSPQILWIGCSDSRVPANRIMGLDAGEVFVARNVANQVIGTDMSMMSVIQYAVNVLKVPHIVICGHYDCGGVKASMENVDHVPPLENWLRNIRDTYRLNRQELDRISDKDQRTRRLVELNTLEQAFAVFKTGVVQRRRVQTYGSDQEPYTQPRIHAVVFDPGTGELKELNVNWKQELDKLGPIYNLYAPETAEARAERLGDGGAAAAAPPPVEPAKKKGLWGRLRG</sequence>
<evidence type="ECO:0000256" key="4">
    <source>
        <dbReference type="ARBA" id="ARBA00022723"/>
    </source>
</evidence>
<keyword evidence="12" id="KW-0732">Signal</keyword>
<dbReference type="SUPFAM" id="SSF53056">
    <property type="entry name" value="beta-carbonic anhydrase, cab"/>
    <property type="match status" value="1"/>
</dbReference>
<feature type="chain" id="PRO_5035259365" description="Carbonic anhydrase" evidence="12">
    <location>
        <begin position="17"/>
        <end position="282"/>
    </location>
</feature>
<keyword evidence="14" id="KW-1185">Reference proteome</keyword>
<evidence type="ECO:0000256" key="1">
    <source>
        <dbReference type="ARBA" id="ARBA00006217"/>
    </source>
</evidence>
<evidence type="ECO:0000313" key="14">
    <source>
        <dbReference type="Proteomes" id="UP000789595"/>
    </source>
</evidence>
<evidence type="ECO:0000256" key="2">
    <source>
        <dbReference type="ARBA" id="ARBA00012925"/>
    </source>
</evidence>
<dbReference type="GO" id="GO:0015976">
    <property type="term" value="P:carbon utilization"/>
    <property type="evidence" value="ECO:0007669"/>
    <property type="project" value="InterPro"/>
</dbReference>
<organism evidence="13 14">
    <name type="scientific">Pelagomonas calceolata</name>
    <dbReference type="NCBI Taxonomy" id="35677"/>
    <lineage>
        <taxon>Eukaryota</taxon>
        <taxon>Sar</taxon>
        <taxon>Stramenopiles</taxon>
        <taxon>Ochrophyta</taxon>
        <taxon>Pelagophyceae</taxon>
        <taxon>Pelagomonadales</taxon>
        <taxon>Pelagomonadaceae</taxon>
        <taxon>Pelagomonas</taxon>
    </lineage>
</organism>
<evidence type="ECO:0000256" key="3">
    <source>
        <dbReference type="ARBA" id="ARBA00014628"/>
    </source>
</evidence>
<protein>
    <recommendedName>
        <fullName evidence="3 10">Carbonic anhydrase</fullName>
        <ecNumber evidence="2 10">4.2.1.1</ecNumber>
    </recommendedName>
    <alternativeName>
        <fullName evidence="7 10">Carbonate dehydratase</fullName>
    </alternativeName>
</protein>
<dbReference type="InterPro" id="IPR015892">
    <property type="entry name" value="Carbonic_anhydrase_CS"/>
</dbReference>
<feature type="region of interest" description="Disordered" evidence="11">
    <location>
        <begin position="254"/>
        <end position="282"/>
    </location>
</feature>
<evidence type="ECO:0000256" key="7">
    <source>
        <dbReference type="ARBA" id="ARBA00031969"/>
    </source>
</evidence>
<dbReference type="SMART" id="SM00947">
    <property type="entry name" value="Pro_CA"/>
    <property type="match status" value="1"/>
</dbReference>
<feature type="binding site" evidence="9">
    <location>
        <position position="68"/>
    </location>
    <ligand>
        <name>Zn(2+)</name>
        <dbReference type="ChEBI" id="CHEBI:29105"/>
    </ligand>
</feature>
<dbReference type="PANTHER" id="PTHR11002:SF76">
    <property type="entry name" value="CARBONIC ANHYDRASE"/>
    <property type="match status" value="1"/>
</dbReference>
<accession>A0A8J2T280</accession>
<evidence type="ECO:0000256" key="10">
    <source>
        <dbReference type="RuleBase" id="RU003956"/>
    </source>
</evidence>
<dbReference type="EMBL" id="CAKKNE010000006">
    <property type="protein sequence ID" value="CAH0378622.1"/>
    <property type="molecule type" value="Genomic_DNA"/>
</dbReference>
<dbReference type="PROSITE" id="PS00705">
    <property type="entry name" value="PROK_CO2_ANHYDRASE_2"/>
    <property type="match status" value="1"/>
</dbReference>
<reference evidence="13" key="1">
    <citation type="submission" date="2021-11" db="EMBL/GenBank/DDBJ databases">
        <authorList>
            <consortium name="Genoscope - CEA"/>
            <person name="William W."/>
        </authorList>
    </citation>
    <scope>NUCLEOTIDE SEQUENCE</scope>
</reference>
<dbReference type="PANTHER" id="PTHR11002">
    <property type="entry name" value="CARBONIC ANHYDRASE"/>
    <property type="match status" value="1"/>
</dbReference>
<keyword evidence="4 9" id="KW-0479">Metal-binding</keyword>
<dbReference type="Pfam" id="PF00484">
    <property type="entry name" value="Pro_CA"/>
    <property type="match status" value="1"/>
</dbReference>
<dbReference type="FunFam" id="3.40.1050.10:FF:000001">
    <property type="entry name" value="Carbonic anhydrase"/>
    <property type="match status" value="1"/>
</dbReference>
<dbReference type="PROSITE" id="PS00704">
    <property type="entry name" value="PROK_CO2_ANHYDRASE_1"/>
    <property type="match status" value="1"/>
</dbReference>
<evidence type="ECO:0000256" key="9">
    <source>
        <dbReference type="PIRSR" id="PIRSR601765-1"/>
    </source>
</evidence>
<feature type="binding site" evidence="9">
    <location>
        <position position="66"/>
    </location>
    <ligand>
        <name>Zn(2+)</name>
        <dbReference type="ChEBI" id="CHEBI:29105"/>
    </ligand>
</feature>
<evidence type="ECO:0000256" key="5">
    <source>
        <dbReference type="ARBA" id="ARBA00022833"/>
    </source>
</evidence>
<dbReference type="Gene3D" id="3.40.1050.10">
    <property type="entry name" value="Carbonic anhydrase"/>
    <property type="match status" value="1"/>
</dbReference>
<dbReference type="InterPro" id="IPR001765">
    <property type="entry name" value="Carbonic_anhydrase"/>
</dbReference>
<evidence type="ECO:0000256" key="12">
    <source>
        <dbReference type="SAM" id="SignalP"/>
    </source>
</evidence>
<dbReference type="Proteomes" id="UP000789595">
    <property type="component" value="Unassembled WGS sequence"/>
</dbReference>
<dbReference type="EC" id="4.2.1.1" evidence="2 10"/>
<comment type="caution">
    <text evidence="13">The sequence shown here is derived from an EMBL/GenBank/DDBJ whole genome shotgun (WGS) entry which is preliminary data.</text>
</comment>
<comment type="catalytic activity">
    <reaction evidence="8 10">
        <text>hydrogencarbonate + H(+) = CO2 + H2O</text>
        <dbReference type="Rhea" id="RHEA:10748"/>
        <dbReference type="ChEBI" id="CHEBI:15377"/>
        <dbReference type="ChEBI" id="CHEBI:15378"/>
        <dbReference type="ChEBI" id="CHEBI:16526"/>
        <dbReference type="ChEBI" id="CHEBI:17544"/>
        <dbReference type="EC" id="4.2.1.1"/>
    </reaction>
</comment>
<feature type="binding site" evidence="9">
    <location>
        <position position="122"/>
    </location>
    <ligand>
        <name>Zn(2+)</name>
        <dbReference type="ChEBI" id="CHEBI:29105"/>
    </ligand>
</feature>
<comment type="similarity">
    <text evidence="1 10">Belongs to the beta-class carbonic anhydrase family.</text>
</comment>
<feature type="signal peptide" evidence="12">
    <location>
        <begin position="1"/>
        <end position="16"/>
    </location>
</feature>
<dbReference type="CDD" id="cd00883">
    <property type="entry name" value="beta_CA_cladeA"/>
    <property type="match status" value="1"/>
</dbReference>